<dbReference type="RefSeq" id="WP_150181966.1">
    <property type="nucleotide sequence ID" value="NZ_CP029191.1"/>
</dbReference>
<sequence>MARRITLRRVLRGATAALAVLALAAVSPGVAHAGPAAEPPPTGPPPAPVSASSDGQSGARLPDGWRLTGKGEGKELVWTSSDPVPMGDARVEFYSGDRLLGRPVAARDGRSFRLPLRGARLGPVRQLKVLAAGRRLDEAGSGGTSRTPRPDPAVRPGAPLPANPVDPGVPGRYRAVTGSYTLKSVRLPGFPEPVEMKADVVGPADAPGKRPLALFLHGRHYTCYGPGGEQEMNWPCASGLKPVPSHQGYQRTQRLLASQGYVTVSIAANGINGQDHLVEDGGAQARSSLVRLHLARWADWAGKRSSAPAVVRAVAPADPSRVLLVGHSRGGEGVDRAALDSLYRPPAAQDGHRGPVRWKIRGNVLIGPTLFSQNPAPDVPSVTILPGCDGDVSDLQGELYVDGTRGVSRGTALHGAVYMVGANHNFFNSEWTPGQSKAPSVDDFSSDTPDPVCSKGARTRLTAPRQQAAGATYIAAAARLFVAGDDRVRPLLDGSGRRAPSADPARVLTHAVGAHRTQALLPGASTEVEGGRVCAQVAPDDPKACLPPDTSGGSPHFASWEFAPEPGRDAVAMRWSRAGAPVRVSPARPVSLAGAKDLALRIIVPPNTTGTRFDVSLVDAAGRRAELGGVGVDGLPGSDLTASYWGREVRVPLSSAAREKLDLKRVKTVELTPRTRSGRAWLMDAWGWRPGTPTVRAAELPRVDVGRLAVKEGDSGARTYRVPVTVSGKGSGKVRFFVPDVETGEVAHRTLTVRPGDRVDVPVEVRGDTRYGYDTGHDALIKAVRGAVVGSYRGGVLALNDDPAPKVTLEPVADRVTEGKALTWRMTLSEPVDVDMLATLSFEPVDGGPELTTLDVDPEWLANELGMDPRPERALSKMLVRGQGLFVSVPAGETTADVGIPTLKDEMSEPEESLKARLYVYDPGWRPQPGPVVTGTVRDAS</sequence>
<gene>
    <name evidence="3" type="ORF">DEJ49_01335</name>
</gene>
<dbReference type="AlphaFoldDB" id="A0A5P2CAJ2"/>
<dbReference type="InterPro" id="IPR006311">
    <property type="entry name" value="TAT_signal"/>
</dbReference>
<organism evidence="3 4">
    <name type="scientific">Streptomyces venezuelae</name>
    <dbReference type="NCBI Taxonomy" id="54571"/>
    <lineage>
        <taxon>Bacteria</taxon>
        <taxon>Bacillati</taxon>
        <taxon>Actinomycetota</taxon>
        <taxon>Actinomycetes</taxon>
        <taxon>Kitasatosporales</taxon>
        <taxon>Streptomycetaceae</taxon>
        <taxon>Streptomyces</taxon>
    </lineage>
</organism>
<proteinExistence type="predicted"/>
<accession>A0A5P2CAJ2</accession>
<name>A0A5P2CAJ2_STRVZ</name>
<evidence type="ECO:0000256" key="1">
    <source>
        <dbReference type="SAM" id="MobiDB-lite"/>
    </source>
</evidence>
<feature type="compositionally biased region" description="Pro residues" evidence="1">
    <location>
        <begin position="37"/>
        <end position="48"/>
    </location>
</feature>
<evidence type="ECO:0000256" key="2">
    <source>
        <dbReference type="SAM" id="SignalP"/>
    </source>
</evidence>
<dbReference type="Gene3D" id="3.40.50.1820">
    <property type="entry name" value="alpha/beta hydrolase"/>
    <property type="match status" value="1"/>
</dbReference>
<dbReference type="InterPro" id="IPR029058">
    <property type="entry name" value="AB_hydrolase_fold"/>
</dbReference>
<dbReference type="EMBL" id="CP029191">
    <property type="protein sequence ID" value="QES39795.1"/>
    <property type="molecule type" value="Genomic_DNA"/>
</dbReference>
<feature type="chain" id="PRO_5025064844" description="Secreted protein" evidence="2">
    <location>
        <begin position="34"/>
        <end position="941"/>
    </location>
</feature>
<evidence type="ECO:0000313" key="3">
    <source>
        <dbReference type="EMBL" id="QES39795.1"/>
    </source>
</evidence>
<evidence type="ECO:0008006" key="5">
    <source>
        <dbReference type="Google" id="ProtNLM"/>
    </source>
</evidence>
<evidence type="ECO:0000313" key="4">
    <source>
        <dbReference type="Proteomes" id="UP000324015"/>
    </source>
</evidence>
<feature type="region of interest" description="Disordered" evidence="1">
    <location>
        <begin position="31"/>
        <end position="81"/>
    </location>
</feature>
<keyword evidence="2" id="KW-0732">Signal</keyword>
<feature type="region of interest" description="Disordered" evidence="1">
    <location>
        <begin position="133"/>
        <end position="170"/>
    </location>
</feature>
<reference evidence="3 4" key="1">
    <citation type="submission" date="2018-05" db="EMBL/GenBank/DDBJ databases">
        <title>Streptomyces venezuelae.</title>
        <authorList>
            <person name="Kim W."/>
            <person name="Lee N."/>
            <person name="Cho B.-K."/>
        </authorList>
    </citation>
    <scope>NUCLEOTIDE SEQUENCE [LARGE SCALE GENOMIC DNA]</scope>
    <source>
        <strain evidence="3 4">ATCC 14585</strain>
    </source>
</reference>
<feature type="signal peptide" evidence="2">
    <location>
        <begin position="1"/>
        <end position="33"/>
    </location>
</feature>
<dbReference type="SUPFAM" id="SSF53474">
    <property type="entry name" value="alpha/beta-Hydrolases"/>
    <property type="match status" value="1"/>
</dbReference>
<dbReference type="Proteomes" id="UP000324015">
    <property type="component" value="Chromosome"/>
</dbReference>
<dbReference type="PROSITE" id="PS51318">
    <property type="entry name" value="TAT"/>
    <property type="match status" value="1"/>
</dbReference>
<protein>
    <recommendedName>
        <fullName evidence="5">Secreted protein</fullName>
    </recommendedName>
</protein>
<feature type="compositionally biased region" description="Pro residues" evidence="1">
    <location>
        <begin position="150"/>
        <end position="164"/>
    </location>
</feature>